<dbReference type="InterPro" id="IPR004300">
    <property type="entry name" value="Glyco_hydro_57_N"/>
</dbReference>
<reference evidence="5 6" key="1">
    <citation type="journal article" date="2016" name="Nat. Commun.">
        <title>Thousands of microbial genomes shed light on interconnected biogeochemical processes in an aquifer system.</title>
        <authorList>
            <person name="Anantharaman K."/>
            <person name="Brown C.T."/>
            <person name="Hug L.A."/>
            <person name="Sharon I."/>
            <person name="Castelle C.J."/>
            <person name="Probst A.J."/>
            <person name="Thomas B.C."/>
            <person name="Singh A."/>
            <person name="Wilkins M.J."/>
            <person name="Karaoz U."/>
            <person name="Brodie E.L."/>
            <person name="Williams K.H."/>
            <person name="Hubbard S.S."/>
            <person name="Banfield J.F."/>
        </authorList>
    </citation>
    <scope>NUCLEOTIDE SEQUENCE [LARGE SCALE GENOMIC DNA]</scope>
</reference>
<dbReference type="InterPro" id="IPR052046">
    <property type="entry name" value="GH57_Enzymes"/>
</dbReference>
<keyword evidence="2 3" id="KW-0119">Carbohydrate metabolism</keyword>
<evidence type="ECO:0000256" key="2">
    <source>
        <dbReference type="ARBA" id="ARBA00023277"/>
    </source>
</evidence>
<dbReference type="Proteomes" id="UP000178951">
    <property type="component" value="Unassembled WGS sequence"/>
</dbReference>
<dbReference type="SUPFAM" id="SSF88713">
    <property type="entry name" value="Glycoside hydrolase/deacetylase"/>
    <property type="match status" value="1"/>
</dbReference>
<dbReference type="PANTHER" id="PTHR36306">
    <property type="entry name" value="ALPHA-AMYLASE-RELATED-RELATED"/>
    <property type="match status" value="1"/>
</dbReference>
<evidence type="ECO:0000256" key="1">
    <source>
        <dbReference type="ARBA" id="ARBA00006821"/>
    </source>
</evidence>
<dbReference type="PANTHER" id="PTHR36306:SF1">
    <property type="entry name" value="ALPHA-AMYLASE-RELATED"/>
    <property type="match status" value="1"/>
</dbReference>
<dbReference type="InterPro" id="IPR027291">
    <property type="entry name" value="Glyco_hydro_38_N_sf"/>
</dbReference>
<proteinExistence type="inferred from homology"/>
<evidence type="ECO:0000313" key="5">
    <source>
        <dbReference type="EMBL" id="OGC36750.1"/>
    </source>
</evidence>
<evidence type="ECO:0000256" key="3">
    <source>
        <dbReference type="RuleBase" id="RU361196"/>
    </source>
</evidence>
<gene>
    <name evidence="5" type="ORF">A2311_06345</name>
</gene>
<dbReference type="EMBL" id="MEUF01000007">
    <property type="protein sequence ID" value="OGC36750.1"/>
    <property type="molecule type" value="Genomic_DNA"/>
</dbReference>
<dbReference type="InterPro" id="IPR011330">
    <property type="entry name" value="Glyco_hydro/deAcase_b/a-brl"/>
</dbReference>
<evidence type="ECO:0000313" key="6">
    <source>
        <dbReference type="Proteomes" id="UP000178951"/>
    </source>
</evidence>
<protein>
    <recommendedName>
        <fullName evidence="4">Glycoside hydrolase family 57 N-terminal domain-containing protein</fullName>
    </recommendedName>
</protein>
<dbReference type="AlphaFoldDB" id="A0A1F4TW15"/>
<comment type="caution">
    <text evidence="5">The sequence shown here is derived from an EMBL/GenBank/DDBJ whole genome shotgun (WGS) entry which is preliminary data.</text>
</comment>
<dbReference type="Gene3D" id="3.20.110.10">
    <property type="entry name" value="Glycoside hydrolase 38, N terminal domain"/>
    <property type="match status" value="1"/>
</dbReference>
<feature type="domain" description="Glycoside hydrolase family 57 N-terminal" evidence="4">
    <location>
        <begin position="3"/>
        <end position="241"/>
    </location>
</feature>
<accession>A0A1F4TW15</accession>
<evidence type="ECO:0000259" key="4">
    <source>
        <dbReference type="Pfam" id="PF03065"/>
    </source>
</evidence>
<sequence length="525" mass="60216">MGRLIPKYKELEDRGQIELTTTPFYHPILPLLCDSNAAKESMPHIHLPDSAFQHPEDAEAQIGMAVDYHLKKFGRRPRGMWPSEGSVSEQIIPLVAEAGIKWIATDEAILERTIHKIEMRGRTMTAQELYQPYWVEKDGSSLAMIFRNHFISDQIGFVYYRWKVEDSVADFMSHMNNIRISLPEDGRNYLLPVILDGENAWEYYPNGGKEWLEAFYGRLQSDPQIRTVRVADYLAENPPQRKLTKLFAGSWIDNNFKIWIGHQEDNTAWDYLHKARLALAGATEGDLAKAWQEIYIAEGSDWCWWYGDDHSSENDPVFDSLFRKHLKNVYSLINRTPPKYLDTPIKMTPVIKPVKEPVYLIQPILDGEISNYYEWLPAGIFDITKAKGAMHQIETLLRDIYYGFSRTDLFIRLGVNLGALNDELKQFSFAVIIQAPAERKFELTFSSEADRYVFRSAGLQLESFGVGRIIELGIPFSQLGAAAGQTVEFVIVVSKDGQELERWPKGGGITITVPTEAYEQEQWYV</sequence>
<dbReference type="GO" id="GO:0003824">
    <property type="term" value="F:catalytic activity"/>
    <property type="evidence" value="ECO:0007669"/>
    <property type="project" value="InterPro"/>
</dbReference>
<comment type="similarity">
    <text evidence="1 3">Belongs to the glycosyl hydrolase 57 family.</text>
</comment>
<dbReference type="Pfam" id="PF03065">
    <property type="entry name" value="Glyco_hydro_57"/>
    <property type="match status" value="1"/>
</dbReference>
<organism evidence="5 6">
    <name type="scientific">candidate division WOR-1 bacterium RIFOXYB2_FULL_48_7</name>
    <dbReference type="NCBI Taxonomy" id="1802583"/>
    <lineage>
        <taxon>Bacteria</taxon>
        <taxon>Bacillati</taxon>
        <taxon>Saganbacteria</taxon>
    </lineage>
</organism>
<name>A0A1F4TW15_UNCSA</name>
<dbReference type="GO" id="GO:0005975">
    <property type="term" value="P:carbohydrate metabolic process"/>
    <property type="evidence" value="ECO:0007669"/>
    <property type="project" value="InterPro"/>
</dbReference>
<dbReference type="STRING" id="1802583.A2311_06345"/>
<dbReference type="CDD" id="cd10796">
    <property type="entry name" value="GH57N_APU"/>
    <property type="match status" value="1"/>
</dbReference>